<gene>
    <name evidence="11" type="primary">LOC101863729</name>
</gene>
<dbReference type="GeneID" id="101863729"/>
<protein>
    <submittedName>
        <fullName evidence="11">Alpha-1A adrenergic receptor</fullName>
    </submittedName>
</protein>
<feature type="transmembrane region" description="Helical" evidence="8">
    <location>
        <begin position="216"/>
        <end position="247"/>
    </location>
</feature>
<feature type="transmembrane region" description="Helical" evidence="8">
    <location>
        <begin position="318"/>
        <end position="340"/>
    </location>
</feature>
<evidence type="ECO:0000256" key="2">
    <source>
        <dbReference type="ARBA" id="ARBA00022692"/>
    </source>
</evidence>
<name>A0ABM0ZVD6_APLCA</name>
<dbReference type="Proteomes" id="UP000694888">
    <property type="component" value="Unplaced"/>
</dbReference>
<dbReference type="PRINTS" id="PR00237">
    <property type="entry name" value="GPCRRHODOPSN"/>
</dbReference>
<evidence type="ECO:0000313" key="10">
    <source>
        <dbReference type="Proteomes" id="UP000694888"/>
    </source>
</evidence>
<keyword evidence="2 8" id="KW-0812">Transmembrane</keyword>
<sequence>MSFHPNCSSINVTNLTECLLDTDHAILVTEAPAPNRQLVSDEMRQTLQLAIFSVFCGAVSLFGIGTNVLNIIVFIRQGFKDTMNINLLGLAIADLGCLLTLLGMSIGYNPYLIKTAVWFNLQDLIYFFDGWPHVCMTRVTSLITTFIAVERCLCIAIPLKVKTIITHSRTKGIIVGIFAIMVVVSLPFYYVNILIWTFDPEKNHTVLQLGFRSDRAIVEGIIFSISSVLMPFGSFLVVIICTVILIVKLNSKTKWRQKATSQFAGGSDTSVKEKKVIKMVTLISTIFIACNVPGIVTTVFMVFEPEFSVLGVYANMFFLSWSIAFALGGLNSAVNIFVYYTMSSKYKETMQNLLSCKKK</sequence>
<feature type="transmembrane region" description="Helical" evidence="8">
    <location>
        <begin position="173"/>
        <end position="196"/>
    </location>
</feature>
<evidence type="ECO:0000256" key="5">
    <source>
        <dbReference type="ARBA" id="ARBA00023136"/>
    </source>
</evidence>
<reference evidence="11" key="1">
    <citation type="submission" date="2025-08" db="UniProtKB">
        <authorList>
            <consortium name="RefSeq"/>
        </authorList>
    </citation>
    <scope>IDENTIFICATION</scope>
</reference>
<dbReference type="InterPro" id="IPR000276">
    <property type="entry name" value="GPCR_Rhodpsn"/>
</dbReference>
<feature type="transmembrane region" description="Helical" evidence="8">
    <location>
        <begin position="87"/>
        <end position="108"/>
    </location>
</feature>
<keyword evidence="5 8" id="KW-0472">Membrane</keyword>
<dbReference type="PROSITE" id="PS50262">
    <property type="entry name" value="G_PROTEIN_RECEP_F1_2"/>
    <property type="match status" value="1"/>
</dbReference>
<accession>A0ABM0ZVD6</accession>
<comment type="subcellular location">
    <subcellularLocation>
        <location evidence="1">Membrane</location>
        <topology evidence="1">Multi-pass membrane protein</topology>
    </subcellularLocation>
</comment>
<organism evidence="10 11">
    <name type="scientific">Aplysia californica</name>
    <name type="common">California sea hare</name>
    <dbReference type="NCBI Taxonomy" id="6500"/>
    <lineage>
        <taxon>Eukaryota</taxon>
        <taxon>Metazoa</taxon>
        <taxon>Spiralia</taxon>
        <taxon>Lophotrochozoa</taxon>
        <taxon>Mollusca</taxon>
        <taxon>Gastropoda</taxon>
        <taxon>Heterobranchia</taxon>
        <taxon>Euthyneura</taxon>
        <taxon>Tectipleura</taxon>
        <taxon>Aplysiida</taxon>
        <taxon>Aplysioidea</taxon>
        <taxon>Aplysiidae</taxon>
        <taxon>Aplysia</taxon>
    </lineage>
</organism>
<evidence type="ECO:0000256" key="3">
    <source>
        <dbReference type="ARBA" id="ARBA00022989"/>
    </source>
</evidence>
<feature type="transmembrane region" description="Helical" evidence="8">
    <location>
        <begin position="49"/>
        <end position="75"/>
    </location>
</feature>
<feature type="transmembrane region" description="Helical" evidence="8">
    <location>
        <begin position="280"/>
        <end position="303"/>
    </location>
</feature>
<keyword evidence="7" id="KW-0807">Transducer</keyword>
<keyword evidence="6 11" id="KW-0675">Receptor</keyword>
<proteinExistence type="predicted"/>
<evidence type="ECO:0000256" key="8">
    <source>
        <dbReference type="SAM" id="Phobius"/>
    </source>
</evidence>
<keyword evidence="3 8" id="KW-1133">Transmembrane helix</keyword>
<feature type="transmembrane region" description="Helical" evidence="8">
    <location>
        <begin position="139"/>
        <end position="161"/>
    </location>
</feature>
<evidence type="ECO:0000256" key="6">
    <source>
        <dbReference type="ARBA" id="ARBA00023170"/>
    </source>
</evidence>
<dbReference type="InterPro" id="IPR017452">
    <property type="entry name" value="GPCR_Rhodpsn_7TM"/>
</dbReference>
<keyword evidence="4" id="KW-0297">G-protein coupled receptor</keyword>
<evidence type="ECO:0000259" key="9">
    <source>
        <dbReference type="PROSITE" id="PS50262"/>
    </source>
</evidence>
<dbReference type="RefSeq" id="XP_012935270.1">
    <property type="nucleotide sequence ID" value="XM_013079816.2"/>
</dbReference>
<dbReference type="PANTHER" id="PTHR24243:SF230">
    <property type="entry name" value="G-PROTEIN COUPLED RECEPTORS FAMILY 1 PROFILE DOMAIN-CONTAINING PROTEIN"/>
    <property type="match status" value="1"/>
</dbReference>
<evidence type="ECO:0000256" key="7">
    <source>
        <dbReference type="ARBA" id="ARBA00023224"/>
    </source>
</evidence>
<dbReference type="PANTHER" id="PTHR24243">
    <property type="entry name" value="G-PROTEIN COUPLED RECEPTOR"/>
    <property type="match status" value="1"/>
</dbReference>
<evidence type="ECO:0000256" key="1">
    <source>
        <dbReference type="ARBA" id="ARBA00004141"/>
    </source>
</evidence>
<evidence type="ECO:0000256" key="4">
    <source>
        <dbReference type="ARBA" id="ARBA00023040"/>
    </source>
</evidence>
<dbReference type="Gene3D" id="1.20.1070.10">
    <property type="entry name" value="Rhodopsin 7-helix transmembrane proteins"/>
    <property type="match status" value="1"/>
</dbReference>
<dbReference type="CDD" id="cd14978">
    <property type="entry name" value="7tmA_FMRFamide_R-like"/>
    <property type="match status" value="1"/>
</dbReference>
<feature type="domain" description="G-protein coupled receptors family 1 profile" evidence="9">
    <location>
        <begin position="66"/>
        <end position="339"/>
    </location>
</feature>
<keyword evidence="10" id="KW-1185">Reference proteome</keyword>
<dbReference type="Pfam" id="PF00001">
    <property type="entry name" value="7tm_1"/>
    <property type="match status" value="1"/>
</dbReference>
<dbReference type="SUPFAM" id="SSF81321">
    <property type="entry name" value="Family A G protein-coupled receptor-like"/>
    <property type="match status" value="1"/>
</dbReference>
<evidence type="ECO:0000313" key="11">
    <source>
        <dbReference type="RefSeq" id="XP_012935270.1"/>
    </source>
</evidence>